<reference evidence="1 2" key="1">
    <citation type="journal article" date="2006" name="J. Virol.">
        <title>Sequence analysis and organization of the Neodiprion abietis nucleopolyhedrovirus genome.</title>
        <authorList>
            <person name="Duffy S.P."/>
            <person name="Young A.M."/>
            <person name="Morin B."/>
            <person name="Lucarotti C.J."/>
            <person name="Koop B.F."/>
            <person name="Levin D.B."/>
        </authorList>
    </citation>
    <scope>NUCLEOTIDE SEQUENCE [LARGE SCALE GENOMIC DNA]</scope>
</reference>
<dbReference type="RefSeq" id="YP_667850.1">
    <property type="nucleotide sequence ID" value="NC_008252.1"/>
</dbReference>
<dbReference type="KEGG" id="vg:4179155"/>
<dbReference type="EMBL" id="DQ317692">
    <property type="protein sequence ID" value="ABC74876.1"/>
    <property type="molecule type" value="Genomic_DNA"/>
</dbReference>
<sequence>MIMCNDYEYLNTIVRNILPKQPKHVNFEQPKPTLNLDDMPELIVCNICEYLYTTDCQSLRLVNKHLSNVVKLKRTKPSQLIISDKNLMLRYIQHESSFKYIRSLYITEHKANRDKQSIANYRDFATNARFKFVSVFPQYKYSPYERQQELSNDAYRLYRKQLVFTSLTYLNIHVNLKSKQRFRSANLVSHALFLKRLDLRFTGTNKHGIYIDQEEFYLKYLDEINLYFVNGKFDLFLDLLNLRSMSIGCRNASLNWVRLNCVTLRTFYLLSSEADVFTGFIPQYEFCNSLRMKKLDDKDLVDVRDVPNKLCRFFSNKSKLRNLPETLKNFTYKAYDDMFSQKIYIVYV</sequence>
<accession>Q0ZP78</accession>
<name>Q0ZP78_9CBAC</name>
<dbReference type="GeneID" id="4179155"/>
<evidence type="ECO:0000313" key="1">
    <source>
        <dbReference type="EMBL" id="ABC74876.1"/>
    </source>
</evidence>
<keyword evidence="2" id="KW-1185">Reference proteome</keyword>
<protein>
    <recommendedName>
        <fullName evidence="3">F-box domain-containing protein</fullName>
    </recommendedName>
</protein>
<dbReference type="Proteomes" id="UP000242804">
    <property type="component" value="Segment"/>
</dbReference>
<dbReference type="OrthoDB" id="37976at10239"/>
<evidence type="ECO:0008006" key="3">
    <source>
        <dbReference type="Google" id="ProtNLM"/>
    </source>
</evidence>
<organism evidence="1 2">
    <name type="scientific">Neodiprion abietis nucleopolyhedrovirus</name>
    <dbReference type="NCBI Taxonomy" id="204507"/>
    <lineage>
        <taxon>Viruses</taxon>
        <taxon>Viruses incertae sedis</taxon>
        <taxon>Naldaviricetes</taxon>
        <taxon>Lefavirales</taxon>
        <taxon>Baculoviridae</taxon>
        <taxon>Gammabaculovirus</taxon>
        <taxon>Gammabaculovirus neabietis</taxon>
    </lineage>
</organism>
<evidence type="ECO:0000313" key="2">
    <source>
        <dbReference type="Proteomes" id="UP000242804"/>
    </source>
</evidence>
<proteinExistence type="predicted"/>